<dbReference type="CDD" id="cd01839">
    <property type="entry name" value="SGNH_arylesterase_like"/>
    <property type="match status" value="1"/>
</dbReference>
<dbReference type="InterPro" id="IPR013830">
    <property type="entry name" value="SGNH_hydro"/>
</dbReference>
<dbReference type="STRING" id="46914.JP75_01095"/>
<dbReference type="Proteomes" id="UP000028981">
    <property type="component" value="Unassembled WGS sequence"/>
</dbReference>
<dbReference type="OrthoDB" id="164654at2"/>
<dbReference type="GO" id="GO:0016788">
    <property type="term" value="F:hydrolase activity, acting on ester bonds"/>
    <property type="evidence" value="ECO:0007669"/>
    <property type="project" value="UniProtKB-ARBA"/>
</dbReference>
<dbReference type="EMBL" id="JQGC01000001">
    <property type="protein sequence ID" value="KFL32780.1"/>
    <property type="molecule type" value="Genomic_DNA"/>
</dbReference>
<dbReference type="SUPFAM" id="SSF52266">
    <property type="entry name" value="SGNH hydrolase"/>
    <property type="match status" value="1"/>
</dbReference>
<reference evidence="2 3" key="1">
    <citation type="submission" date="2014-08" db="EMBL/GenBank/DDBJ databases">
        <authorList>
            <person name="Hassan Y.I."/>
            <person name="Lepp D."/>
            <person name="Zhou T."/>
        </authorList>
    </citation>
    <scope>NUCLEOTIDE SEQUENCE [LARGE SCALE GENOMIC DNA]</scope>
    <source>
        <strain evidence="2 3">IFO13584</strain>
    </source>
</reference>
<evidence type="ECO:0000313" key="2">
    <source>
        <dbReference type="EMBL" id="KFL32780.1"/>
    </source>
</evidence>
<feature type="domain" description="SGNH hydrolase-type esterase" evidence="1">
    <location>
        <begin position="9"/>
        <end position="184"/>
    </location>
</feature>
<protein>
    <recommendedName>
        <fullName evidence="1">SGNH hydrolase-type esterase domain-containing protein</fullName>
    </recommendedName>
</protein>
<comment type="caution">
    <text evidence="2">The sequence shown here is derived from an EMBL/GenBank/DDBJ whole genome shotgun (WGS) entry which is preliminary data.</text>
</comment>
<name>A0A087M7C7_9HYPH</name>
<keyword evidence="3" id="KW-1185">Reference proteome</keyword>
<dbReference type="RefSeq" id="WP_035077907.1">
    <property type="nucleotide sequence ID" value="NZ_JQGC01000001.1"/>
</dbReference>
<proteinExistence type="predicted"/>
<accession>A0A087M7C7</accession>
<dbReference type="AlphaFoldDB" id="A0A087M7C7"/>
<dbReference type="InterPro" id="IPR036514">
    <property type="entry name" value="SGNH_hydro_sf"/>
</dbReference>
<gene>
    <name evidence="2" type="ORF">JP75_01095</name>
</gene>
<dbReference type="Pfam" id="PF13472">
    <property type="entry name" value="Lipase_GDSL_2"/>
    <property type="match status" value="1"/>
</dbReference>
<evidence type="ECO:0000259" key="1">
    <source>
        <dbReference type="Pfam" id="PF13472"/>
    </source>
</evidence>
<evidence type="ECO:0000313" key="3">
    <source>
        <dbReference type="Proteomes" id="UP000028981"/>
    </source>
</evidence>
<organism evidence="2 3">
    <name type="scientific">Devosia riboflavina</name>
    <dbReference type="NCBI Taxonomy" id="46914"/>
    <lineage>
        <taxon>Bacteria</taxon>
        <taxon>Pseudomonadati</taxon>
        <taxon>Pseudomonadota</taxon>
        <taxon>Alphaproteobacteria</taxon>
        <taxon>Hyphomicrobiales</taxon>
        <taxon>Devosiaceae</taxon>
        <taxon>Devosia</taxon>
    </lineage>
</organism>
<sequence length="217" mass="23085">MTKVFDILAYGDSLTWGADPGMNRRLPHEARWPSVAQAALGERARIVNAGLSGRTTQFDDFGKGYDRNGLRTLPLVLAMHKPLDLIVLMFGANDLKPALCGKADGTVDGLSRMIEIIRDANAGHDHPPAILIIAPPHLRNLANGAPPKGGRSIAESKRLAPLLEQLAEKTRCAFLDAATVADASLIDGVHLDARSSIALGQAIGRKIADMLSVTSAN</sequence>
<dbReference type="Gene3D" id="3.40.50.1110">
    <property type="entry name" value="SGNH hydrolase"/>
    <property type="match status" value="1"/>
</dbReference>